<protein>
    <submittedName>
        <fullName evidence="1">Uncharacterized protein</fullName>
    </submittedName>
</protein>
<keyword evidence="2" id="KW-1185">Reference proteome</keyword>
<reference evidence="1 2" key="1">
    <citation type="journal article" date="2022" name="DNA Res.">
        <title>Chromosomal-level genome assembly of the orchid tree Bauhinia variegata (Leguminosae; Cercidoideae) supports the allotetraploid origin hypothesis of Bauhinia.</title>
        <authorList>
            <person name="Zhong Y."/>
            <person name="Chen Y."/>
            <person name="Zheng D."/>
            <person name="Pang J."/>
            <person name="Liu Y."/>
            <person name="Luo S."/>
            <person name="Meng S."/>
            <person name="Qian L."/>
            <person name="Wei D."/>
            <person name="Dai S."/>
            <person name="Zhou R."/>
        </authorList>
    </citation>
    <scope>NUCLEOTIDE SEQUENCE [LARGE SCALE GENOMIC DNA]</scope>
    <source>
        <strain evidence="1">BV-YZ2020</strain>
    </source>
</reference>
<accession>A0ACB9LA38</accession>
<dbReference type="Proteomes" id="UP000828941">
    <property type="component" value="Chromosome 12"/>
</dbReference>
<proteinExistence type="predicted"/>
<gene>
    <name evidence="1" type="ORF">L6164_029443</name>
</gene>
<comment type="caution">
    <text evidence="1">The sequence shown here is derived from an EMBL/GenBank/DDBJ whole genome shotgun (WGS) entry which is preliminary data.</text>
</comment>
<organism evidence="1 2">
    <name type="scientific">Bauhinia variegata</name>
    <name type="common">Purple orchid tree</name>
    <name type="synonym">Phanera variegata</name>
    <dbReference type="NCBI Taxonomy" id="167791"/>
    <lineage>
        <taxon>Eukaryota</taxon>
        <taxon>Viridiplantae</taxon>
        <taxon>Streptophyta</taxon>
        <taxon>Embryophyta</taxon>
        <taxon>Tracheophyta</taxon>
        <taxon>Spermatophyta</taxon>
        <taxon>Magnoliopsida</taxon>
        <taxon>eudicotyledons</taxon>
        <taxon>Gunneridae</taxon>
        <taxon>Pentapetalae</taxon>
        <taxon>rosids</taxon>
        <taxon>fabids</taxon>
        <taxon>Fabales</taxon>
        <taxon>Fabaceae</taxon>
        <taxon>Cercidoideae</taxon>
        <taxon>Cercideae</taxon>
        <taxon>Bauhiniinae</taxon>
        <taxon>Bauhinia</taxon>
    </lineage>
</organism>
<evidence type="ECO:0000313" key="1">
    <source>
        <dbReference type="EMBL" id="KAI4306141.1"/>
    </source>
</evidence>
<dbReference type="EMBL" id="CM039437">
    <property type="protein sequence ID" value="KAI4306141.1"/>
    <property type="molecule type" value="Genomic_DNA"/>
</dbReference>
<sequence>MASQISCPSFLVVLLFLCSLHLSFASEITEADLQHSHRVHLTSLFPSSTCTSPTKGGRNKKTSLEVFHRHGPCSQVKADGVTESEILRQDESRVKSIRSKLSKRDNLKEEDSINLPAKPGSLLGVGNYFVTIGLGTPKKDYSLVFDTGSDLTWTQCRPCAGSCYTQNDPIYDPSKSTSYSNITCTSPTCTQLTSATGNQPGCAKTSKACIYGIQYGDSSYSVGYFSTERLSLSSKDVVDGFLFGCGQNNRGLFGRAAGLLGLGRNPISFVQQTAKKYRKIFSYCLPATSSSVGYLAFGSGGSNSVKYTPISTISQGPSFYGIDIIGITVAGKKLPISASIFSSGGAIIDSGTVITRLPPTVYSSLRGAFRQAMSKYPSVGGISILDTCYDFTGYKTLEIPKIIFSLKGGVDVGLVPNGVLYVVTEKQVCLAFAANSDDGDVTIFGNVQQKTLEVVYDVGAAKIGFAAGACK</sequence>
<evidence type="ECO:0000313" key="2">
    <source>
        <dbReference type="Proteomes" id="UP000828941"/>
    </source>
</evidence>
<name>A0ACB9LA38_BAUVA</name>